<reference evidence="1" key="1">
    <citation type="submission" date="2020-06" db="EMBL/GenBank/DDBJ databases">
        <title>WGS assembly of Ceratodon purpureus strain R40.</title>
        <authorList>
            <person name="Carey S.B."/>
            <person name="Jenkins J."/>
            <person name="Shu S."/>
            <person name="Lovell J.T."/>
            <person name="Sreedasyam A."/>
            <person name="Maumus F."/>
            <person name="Tiley G.P."/>
            <person name="Fernandez-Pozo N."/>
            <person name="Barry K."/>
            <person name="Chen C."/>
            <person name="Wang M."/>
            <person name="Lipzen A."/>
            <person name="Daum C."/>
            <person name="Saski C.A."/>
            <person name="Payton A.C."/>
            <person name="Mcbreen J.C."/>
            <person name="Conrad R.E."/>
            <person name="Kollar L.M."/>
            <person name="Olsson S."/>
            <person name="Huttunen S."/>
            <person name="Landis J.B."/>
            <person name="Wickett N.J."/>
            <person name="Johnson M.G."/>
            <person name="Rensing S.A."/>
            <person name="Grimwood J."/>
            <person name="Schmutz J."/>
            <person name="Mcdaniel S.F."/>
        </authorList>
    </citation>
    <scope>NUCLEOTIDE SEQUENCE</scope>
    <source>
        <strain evidence="1">R40</strain>
    </source>
</reference>
<proteinExistence type="predicted"/>
<name>A0A8T0HRC7_CERPU</name>
<dbReference type="EMBL" id="CM026426">
    <property type="protein sequence ID" value="KAG0573285.1"/>
    <property type="molecule type" value="Genomic_DNA"/>
</dbReference>
<dbReference type="Proteomes" id="UP000822688">
    <property type="component" value="Chromosome V"/>
</dbReference>
<sequence>MRTPSVQAAKPSTPRLALEGLARLTDAIRELAKERRQNILVEEAQLREQMRIQTETIEAGRSKLEDLNRVHRTWADKFPTAQKAHGRALALRTKAKESGAILVEHDDGTHHNSDASREESLWDDTLVLAHMNLEFVTNRLSKLRESIAAEEMTVGANEVKFIAVQEDTKKKNKMLKSEIAKMDALIDFLNHPDFFKGR</sequence>
<evidence type="ECO:0000313" key="1">
    <source>
        <dbReference type="EMBL" id="KAG0573285.1"/>
    </source>
</evidence>
<organism evidence="1 2">
    <name type="scientific">Ceratodon purpureus</name>
    <name type="common">Fire moss</name>
    <name type="synonym">Dicranum purpureum</name>
    <dbReference type="NCBI Taxonomy" id="3225"/>
    <lineage>
        <taxon>Eukaryota</taxon>
        <taxon>Viridiplantae</taxon>
        <taxon>Streptophyta</taxon>
        <taxon>Embryophyta</taxon>
        <taxon>Bryophyta</taxon>
        <taxon>Bryophytina</taxon>
        <taxon>Bryopsida</taxon>
        <taxon>Dicranidae</taxon>
        <taxon>Pseudoditrichales</taxon>
        <taxon>Ditrichaceae</taxon>
        <taxon>Ceratodon</taxon>
    </lineage>
</organism>
<accession>A0A8T0HRC7</accession>
<keyword evidence="2" id="KW-1185">Reference proteome</keyword>
<gene>
    <name evidence="1" type="ORF">KC19_VG165100</name>
</gene>
<evidence type="ECO:0000313" key="2">
    <source>
        <dbReference type="Proteomes" id="UP000822688"/>
    </source>
</evidence>
<comment type="caution">
    <text evidence="1">The sequence shown here is derived from an EMBL/GenBank/DDBJ whole genome shotgun (WGS) entry which is preliminary data.</text>
</comment>
<dbReference type="AlphaFoldDB" id="A0A8T0HRC7"/>
<protein>
    <submittedName>
        <fullName evidence="1">Uncharacterized protein</fullName>
    </submittedName>
</protein>